<dbReference type="InterPro" id="IPR029063">
    <property type="entry name" value="SAM-dependent_MTases_sf"/>
</dbReference>
<evidence type="ECO:0008006" key="3">
    <source>
        <dbReference type="Google" id="ProtNLM"/>
    </source>
</evidence>
<protein>
    <recommendedName>
        <fullName evidence="3">Methyltransferase type 11 domain-containing protein</fullName>
    </recommendedName>
</protein>
<dbReference type="EMBL" id="MFTJ01000016">
    <property type="protein sequence ID" value="OGI66013.1"/>
    <property type="molecule type" value="Genomic_DNA"/>
</dbReference>
<proteinExistence type="predicted"/>
<gene>
    <name evidence="1" type="ORF">A2642_04975</name>
</gene>
<evidence type="ECO:0000313" key="1">
    <source>
        <dbReference type="EMBL" id="OGI66013.1"/>
    </source>
</evidence>
<name>A0A1F6V8Q5_9BACT</name>
<organism evidence="1 2">
    <name type="scientific">Candidatus Nomurabacteria bacterium RIFCSPHIGHO2_01_FULL_39_10</name>
    <dbReference type="NCBI Taxonomy" id="1801733"/>
    <lineage>
        <taxon>Bacteria</taxon>
        <taxon>Candidatus Nomuraibacteriota</taxon>
    </lineage>
</organism>
<comment type="caution">
    <text evidence="1">The sequence shown here is derived from an EMBL/GenBank/DDBJ whole genome shotgun (WGS) entry which is preliminary data.</text>
</comment>
<evidence type="ECO:0000313" key="2">
    <source>
        <dbReference type="Proteomes" id="UP000178700"/>
    </source>
</evidence>
<dbReference type="Proteomes" id="UP000178700">
    <property type="component" value="Unassembled WGS sequence"/>
</dbReference>
<dbReference type="SUPFAM" id="SSF53335">
    <property type="entry name" value="S-adenosyl-L-methionine-dependent methyltransferases"/>
    <property type="match status" value="1"/>
</dbReference>
<dbReference type="AlphaFoldDB" id="A0A1F6V8Q5"/>
<sequence>MFHGNFKTNNLNNKRILEIGGAEPENIQQYSIKVLGAEYLNQTLDQECRDMPNTSIGSFMTLEPNSPYDLIFSNGVFEYCAINDDNPHGRKQIDPKDFEVQERKKQLSKLEQLLSKGGLLLINTISDPCIYSTQEIEQAGLRVIYRQRQDIYSPRSPSPRNELVIIEK</sequence>
<accession>A0A1F6V8Q5</accession>
<dbReference type="Gene3D" id="3.40.50.150">
    <property type="entry name" value="Vaccinia Virus protein VP39"/>
    <property type="match status" value="1"/>
</dbReference>
<reference evidence="1 2" key="1">
    <citation type="journal article" date="2016" name="Nat. Commun.">
        <title>Thousands of microbial genomes shed light on interconnected biogeochemical processes in an aquifer system.</title>
        <authorList>
            <person name="Anantharaman K."/>
            <person name="Brown C.T."/>
            <person name="Hug L.A."/>
            <person name="Sharon I."/>
            <person name="Castelle C.J."/>
            <person name="Probst A.J."/>
            <person name="Thomas B.C."/>
            <person name="Singh A."/>
            <person name="Wilkins M.J."/>
            <person name="Karaoz U."/>
            <person name="Brodie E.L."/>
            <person name="Williams K.H."/>
            <person name="Hubbard S.S."/>
            <person name="Banfield J.F."/>
        </authorList>
    </citation>
    <scope>NUCLEOTIDE SEQUENCE [LARGE SCALE GENOMIC DNA]</scope>
</reference>